<dbReference type="Gene3D" id="3.30.750.24">
    <property type="entry name" value="STAS domain"/>
    <property type="match status" value="1"/>
</dbReference>
<dbReference type="STRING" id="592050.SAMN05421875_11739"/>
<keyword evidence="3 5" id="KW-1133">Transmembrane helix</keyword>
<feature type="transmembrane region" description="Helical" evidence="5">
    <location>
        <begin position="89"/>
        <end position="113"/>
    </location>
</feature>
<evidence type="ECO:0000259" key="6">
    <source>
        <dbReference type="PROSITE" id="PS50801"/>
    </source>
</evidence>
<dbReference type="CDD" id="cd07042">
    <property type="entry name" value="STAS_SulP_like_sulfate_transporter"/>
    <property type="match status" value="1"/>
</dbReference>
<dbReference type="GeneID" id="34232070"/>
<dbReference type="SUPFAM" id="SSF52091">
    <property type="entry name" value="SpoIIaa-like"/>
    <property type="match status" value="1"/>
</dbReference>
<proteinExistence type="predicted"/>
<dbReference type="PROSITE" id="PS50801">
    <property type="entry name" value="STAS"/>
    <property type="match status" value="1"/>
</dbReference>
<feature type="transmembrane region" description="Helical" evidence="5">
    <location>
        <begin position="62"/>
        <end position="83"/>
    </location>
</feature>
<dbReference type="InterPro" id="IPR002645">
    <property type="entry name" value="STAS_dom"/>
</dbReference>
<feature type="transmembrane region" description="Helical" evidence="5">
    <location>
        <begin position="192"/>
        <end position="217"/>
    </location>
</feature>
<dbReference type="PANTHER" id="PTHR11814">
    <property type="entry name" value="SULFATE TRANSPORTER"/>
    <property type="match status" value="1"/>
</dbReference>
<evidence type="ECO:0000313" key="8">
    <source>
        <dbReference type="Proteomes" id="UP000199002"/>
    </source>
</evidence>
<evidence type="ECO:0000256" key="2">
    <source>
        <dbReference type="ARBA" id="ARBA00022692"/>
    </source>
</evidence>
<dbReference type="GO" id="GO:0055085">
    <property type="term" value="P:transmembrane transport"/>
    <property type="evidence" value="ECO:0007669"/>
    <property type="project" value="InterPro"/>
</dbReference>
<sequence length="536" mass="55486">MNAAAGRPGLADLVAGLSIAGLLLPEAVAYSGIAGMAPQAGVMALFAGLLVYGFIGSSRFAIVSATSSSAAVLLAATTSVAGIDTAMRLVLSAGIVLLTGLFFIIAGVAKLGAVSSLVAKPVLRGFALGLALTIVVKQLPKVLAVHPAHSDFFPLVAELAASWRDWNVAGAVMALVALALLRGLARWRAVPAALLVIAGGIALDVSGLCQTWGVAAVGPLSIDFSHPGVPQLGREQWLHLGEMAFAVALILYAESYGSIRTFALRHGDSMSANRDLLALGAANLLSGLFQGMPVGAGYSATSANESAGAQSSAAGLVAGAVVLLAVLTMLPWIAHIPEPLLAAIVIHAVANSLNPAVLRPYFQWRRDRLIALVAIAAVLVFGVLEGLLASIGVSLLLLLRGFSRTTVSWLGRLAQGHDYVDTARHPEAVVPPGVLIARPEVPLFFGNADAVFATIQARIDATPGLQRMVLSLEESPDLDATSIEALCEFATSVRLRGAQLELARVKDKVRDLLSQVNSPDLPAAIYAAWSVDDAMQ</sequence>
<feature type="transmembrane region" description="Helical" evidence="5">
    <location>
        <begin position="276"/>
        <end position="300"/>
    </location>
</feature>
<dbReference type="GO" id="GO:0016020">
    <property type="term" value="C:membrane"/>
    <property type="evidence" value="ECO:0007669"/>
    <property type="project" value="UniProtKB-SubCell"/>
</dbReference>
<feature type="transmembrane region" description="Helical" evidence="5">
    <location>
        <begin position="39"/>
        <end position="55"/>
    </location>
</feature>
<dbReference type="AlphaFoldDB" id="A0A1H4C4Y4"/>
<keyword evidence="4 5" id="KW-0472">Membrane</keyword>
<dbReference type="Pfam" id="PF00916">
    <property type="entry name" value="Sulfate_transp"/>
    <property type="match status" value="1"/>
</dbReference>
<evidence type="ECO:0000256" key="5">
    <source>
        <dbReference type="SAM" id="Phobius"/>
    </source>
</evidence>
<dbReference type="Proteomes" id="UP000199002">
    <property type="component" value="Unassembled WGS sequence"/>
</dbReference>
<dbReference type="InterPro" id="IPR036513">
    <property type="entry name" value="STAS_dom_sf"/>
</dbReference>
<accession>A0A1H4C4Y4</accession>
<feature type="transmembrane region" description="Helical" evidence="5">
    <location>
        <begin position="125"/>
        <end position="146"/>
    </location>
</feature>
<feature type="transmembrane region" description="Helical" evidence="5">
    <location>
        <begin position="370"/>
        <end position="399"/>
    </location>
</feature>
<organism evidence="7 8">
    <name type="scientific">Acidovorax soli</name>
    <dbReference type="NCBI Taxonomy" id="592050"/>
    <lineage>
        <taxon>Bacteria</taxon>
        <taxon>Pseudomonadati</taxon>
        <taxon>Pseudomonadota</taxon>
        <taxon>Betaproteobacteria</taxon>
        <taxon>Burkholderiales</taxon>
        <taxon>Comamonadaceae</taxon>
        <taxon>Acidovorax</taxon>
    </lineage>
</organism>
<name>A0A1H4C4Y4_9BURK</name>
<dbReference type="EMBL" id="FNQJ01000017">
    <property type="protein sequence ID" value="SEA55397.1"/>
    <property type="molecule type" value="Genomic_DNA"/>
</dbReference>
<feature type="transmembrane region" description="Helical" evidence="5">
    <location>
        <begin position="166"/>
        <end position="185"/>
    </location>
</feature>
<feature type="domain" description="STAS" evidence="6">
    <location>
        <begin position="424"/>
        <end position="536"/>
    </location>
</feature>
<dbReference type="RefSeq" id="WP_092698967.1">
    <property type="nucleotide sequence ID" value="NZ_CAXIQL010000080.1"/>
</dbReference>
<evidence type="ECO:0000256" key="1">
    <source>
        <dbReference type="ARBA" id="ARBA00004141"/>
    </source>
</evidence>
<evidence type="ECO:0000256" key="4">
    <source>
        <dbReference type="ARBA" id="ARBA00023136"/>
    </source>
</evidence>
<comment type="subcellular location">
    <subcellularLocation>
        <location evidence="1">Membrane</location>
        <topology evidence="1">Multi-pass membrane protein</topology>
    </subcellularLocation>
</comment>
<keyword evidence="8" id="KW-1185">Reference proteome</keyword>
<keyword evidence="2 5" id="KW-0812">Transmembrane</keyword>
<dbReference type="InterPro" id="IPR011547">
    <property type="entry name" value="SLC26A/SulP_dom"/>
</dbReference>
<feature type="transmembrane region" description="Helical" evidence="5">
    <location>
        <begin position="312"/>
        <end position="333"/>
    </location>
</feature>
<dbReference type="InterPro" id="IPR001902">
    <property type="entry name" value="SLC26A/SulP_fam"/>
</dbReference>
<feature type="transmembrane region" description="Helical" evidence="5">
    <location>
        <begin position="340"/>
        <end position="358"/>
    </location>
</feature>
<evidence type="ECO:0000313" key="7">
    <source>
        <dbReference type="EMBL" id="SEA55397.1"/>
    </source>
</evidence>
<evidence type="ECO:0000256" key="3">
    <source>
        <dbReference type="ARBA" id="ARBA00022989"/>
    </source>
</evidence>
<reference evidence="8" key="1">
    <citation type="submission" date="2016-10" db="EMBL/GenBank/DDBJ databases">
        <authorList>
            <person name="Varghese N."/>
            <person name="Submissions S."/>
        </authorList>
    </citation>
    <scope>NUCLEOTIDE SEQUENCE [LARGE SCALE GENOMIC DNA]</scope>
    <source>
        <strain evidence="8">DSM 25157</strain>
    </source>
</reference>
<gene>
    <name evidence="7" type="ORF">SAMN05421875_11739</name>
</gene>
<protein>
    <submittedName>
        <fullName evidence="7">Sulfate permease, MFS superfamily</fullName>
    </submittedName>
</protein>
<dbReference type="Pfam" id="PF01740">
    <property type="entry name" value="STAS"/>
    <property type="match status" value="1"/>
</dbReference>